<keyword evidence="3" id="KW-1185">Reference proteome</keyword>
<organism evidence="2 3">
    <name type="scientific">Oculimacula yallundae</name>
    <dbReference type="NCBI Taxonomy" id="86028"/>
    <lineage>
        <taxon>Eukaryota</taxon>
        <taxon>Fungi</taxon>
        <taxon>Dikarya</taxon>
        <taxon>Ascomycota</taxon>
        <taxon>Pezizomycotina</taxon>
        <taxon>Leotiomycetes</taxon>
        <taxon>Helotiales</taxon>
        <taxon>Ploettnerulaceae</taxon>
        <taxon>Oculimacula</taxon>
    </lineage>
</organism>
<dbReference type="EMBL" id="JAZHXI010000008">
    <property type="protein sequence ID" value="KAL2068864.1"/>
    <property type="molecule type" value="Genomic_DNA"/>
</dbReference>
<accession>A0ABR4CGI8</accession>
<evidence type="ECO:0008006" key="4">
    <source>
        <dbReference type="Google" id="ProtNLM"/>
    </source>
</evidence>
<reference evidence="2 3" key="1">
    <citation type="journal article" date="2024" name="Commun. Biol.">
        <title>Comparative genomic analysis of thermophilic fungi reveals convergent evolutionary adaptations and gene losses.</title>
        <authorList>
            <person name="Steindorff A.S."/>
            <person name="Aguilar-Pontes M.V."/>
            <person name="Robinson A.J."/>
            <person name="Andreopoulos B."/>
            <person name="LaButti K."/>
            <person name="Kuo A."/>
            <person name="Mondo S."/>
            <person name="Riley R."/>
            <person name="Otillar R."/>
            <person name="Haridas S."/>
            <person name="Lipzen A."/>
            <person name="Grimwood J."/>
            <person name="Schmutz J."/>
            <person name="Clum A."/>
            <person name="Reid I.D."/>
            <person name="Moisan M.C."/>
            <person name="Butler G."/>
            <person name="Nguyen T.T.M."/>
            <person name="Dewar K."/>
            <person name="Conant G."/>
            <person name="Drula E."/>
            <person name="Henrissat B."/>
            <person name="Hansel C."/>
            <person name="Singer S."/>
            <person name="Hutchinson M.I."/>
            <person name="de Vries R.P."/>
            <person name="Natvig D.O."/>
            <person name="Powell A.J."/>
            <person name="Tsang A."/>
            <person name="Grigoriev I.V."/>
        </authorList>
    </citation>
    <scope>NUCLEOTIDE SEQUENCE [LARGE SCALE GENOMIC DNA]</scope>
    <source>
        <strain evidence="2 3">CBS 494.80</strain>
    </source>
</reference>
<dbReference type="Proteomes" id="UP001595075">
    <property type="component" value="Unassembled WGS sequence"/>
</dbReference>
<feature type="compositionally biased region" description="Basic and acidic residues" evidence="1">
    <location>
        <begin position="93"/>
        <end position="104"/>
    </location>
</feature>
<feature type="region of interest" description="Disordered" evidence="1">
    <location>
        <begin position="658"/>
        <end position="678"/>
    </location>
</feature>
<evidence type="ECO:0000256" key="1">
    <source>
        <dbReference type="SAM" id="MobiDB-lite"/>
    </source>
</evidence>
<sequence>MSLLWSRAAKARSSCSCRSCFHTATNLARRTTTAVGKRQIKASDVFTACYSTILATAAVADMRIKDERRKEWDRVIAEARDGTPTNDSSGCMEKLKKTGSRHEESETEQLLHETMFYPEAKPDADLQIREPTKVIHLERMQGMIARLVFKFLEESTIFSEAGIKGDAETQRQALQVKELIQSLMEGFSDLPAYQYNDVREIKDQRDELNRSLYTICRSTKGNYRPSVNLMLAKISYNLLVSTSPPNTETYDLLVAEFSRLGNFHLAQIVVNSFMHESKLKPSRYTTKLILDHYEGKGDPKGHRSIVKRMRCTRKVPIDKPISSPDMRIGMRWLRDSVHPNVRKWALAHDTIHRNGALHAKAPRDAAIFDSQIMGGLKFHGLQAATREIRSAFRHKRPVHQDTLCAVLRVCIDQASFGDGLTLIRSILDVWVRDIGHLITVYSDDLRRLIYQLLAMCGIESSLNSKQHLRINLIKHLPLRCSVEALQDLLHHMHLESISDALDSCSKFTSAMSQSLGLKASYEAGDFQSQGSLAALPKPDIDLAMRIIEDYANEQQVRLSNQSKLEIDSRWSRLQVLEGRINARRSEIVALELQLTSFLNNMLPVDGSLAQTELLSPGTQVARDDRLLSPRKLDPSASAQEVALVDQSSLPKIREVSISVKESSRRPTNGATLRPATPALKPYKAPFPIPLSLSTMRDKVELEAAAS</sequence>
<proteinExistence type="predicted"/>
<feature type="region of interest" description="Disordered" evidence="1">
    <location>
        <begin position="80"/>
        <end position="104"/>
    </location>
</feature>
<comment type="caution">
    <text evidence="2">The sequence shown here is derived from an EMBL/GenBank/DDBJ whole genome shotgun (WGS) entry which is preliminary data.</text>
</comment>
<evidence type="ECO:0000313" key="3">
    <source>
        <dbReference type="Proteomes" id="UP001595075"/>
    </source>
</evidence>
<gene>
    <name evidence="2" type="ORF">VTL71DRAFT_15202</name>
</gene>
<name>A0ABR4CGI8_9HELO</name>
<evidence type="ECO:0000313" key="2">
    <source>
        <dbReference type="EMBL" id="KAL2068864.1"/>
    </source>
</evidence>
<protein>
    <recommendedName>
        <fullName evidence="4">Pentatricopeptide repeat domain-containing protein</fullName>
    </recommendedName>
</protein>